<name>A0AAD8C0Q4_BIOPF</name>
<dbReference type="InterPro" id="IPR050784">
    <property type="entry name" value="IAP"/>
</dbReference>
<dbReference type="EMBL" id="JASAOG010000017">
    <property type="protein sequence ID" value="KAK0064362.1"/>
    <property type="molecule type" value="Genomic_DNA"/>
</dbReference>
<dbReference type="PANTHER" id="PTHR10044">
    <property type="entry name" value="INHIBITOR OF APOPTOSIS"/>
    <property type="match status" value="1"/>
</dbReference>
<dbReference type="AlphaFoldDB" id="A0AAD8C0Q4"/>
<dbReference type="InterPro" id="IPR001370">
    <property type="entry name" value="BIR_rpt"/>
</dbReference>
<dbReference type="Gene3D" id="1.10.533.10">
    <property type="entry name" value="Death Domain, Fas"/>
    <property type="match status" value="1"/>
</dbReference>
<keyword evidence="3" id="KW-1185">Reference proteome</keyword>
<reference evidence="2" key="2">
    <citation type="submission" date="2023-04" db="EMBL/GenBank/DDBJ databases">
        <authorList>
            <person name="Bu L."/>
            <person name="Lu L."/>
            <person name="Laidemitt M.R."/>
            <person name="Zhang S.M."/>
            <person name="Mutuku M."/>
            <person name="Mkoji G."/>
            <person name="Steinauer M."/>
            <person name="Loker E.S."/>
        </authorList>
    </citation>
    <scope>NUCLEOTIDE SEQUENCE</scope>
    <source>
        <strain evidence="2">KasaAsao</strain>
        <tissue evidence="2">Whole Snail</tissue>
    </source>
</reference>
<dbReference type="PROSITE" id="PS01282">
    <property type="entry name" value="BIR_REPEAT_1"/>
    <property type="match status" value="1"/>
</dbReference>
<dbReference type="PANTHER" id="PTHR10044:SF139">
    <property type="entry name" value="DEATH-ASSOCIATED INHIBITOR OF APOPTOSIS 2"/>
    <property type="match status" value="1"/>
</dbReference>
<sequence>MNFARVASYRPILHLFLDVYYIHLSAAGFKYVGGKYVKCVECGKNVNIDSFIQAEPHGQEFHNTNCSYIHLEKTNVSSLVNEQNLSKAFEHVKPYASSEANVRSSEFDFIQLSSEPSVGLTEESSSLLDDSAASIKDEVSHDVTLANEDVETKSPLTLDNEELDKKRAVSNDVRVVSGLSSTLHFDDSSLFVPEIEVTSSKNSTPEEIRSECKKNPGHFAYFPITKLRLEQIPSHTRDAEALRFFQLFSQLVVRVVQTPKRKDGHRNDSTTERSGTGYLSLSDDIAESQDWQRNRLGKLGKYMTHLVKRNRWLLFIITSKHLVKNDEDAVSSRAEFFYDEPSKSRLKSIKGLSVRNSEIIGDNSTLLICETSDVAFVQKITKAKQEVLDIASRLPRRVKKSMTKKLYIISHPHGKEKVLSYGDSVSVMFALRSMVKCGIQVIEPFRIRINEIGRESRLNIRKAYHYAIDTCDGCSGAPVIGFKKVTPNSESTGDGYLFDVWVHNGVNIVHSLGCSVLRELTEEDIFLLNDRSQTVTGQSDSDSDTERSTETPNYSSVLKVQTSPFYPDFTCYQKRLESCATWQFSHIHRPQMIALAGFFYSGYSDCVKCFYCGLGLKSWKPGDDLHIEHLKNKPSCIYLKRLSSVYTLKGGAEITSDAVKNVENLLQTSYSSEALTLNSDSTGSSVEDVLGLLRLENRKLREQVLCKVCHLAPVKDLFLPCGELIACTECSKLLTHCASCGKQILATITTYFV</sequence>
<dbReference type="InterPro" id="IPR011029">
    <property type="entry name" value="DEATH-like_dom_sf"/>
</dbReference>
<evidence type="ECO:0000256" key="1">
    <source>
        <dbReference type="SAM" id="MobiDB-lite"/>
    </source>
</evidence>
<dbReference type="Pfam" id="PF00653">
    <property type="entry name" value="BIR"/>
    <property type="match status" value="1"/>
</dbReference>
<comment type="caution">
    <text evidence="2">The sequence shown here is derived from an EMBL/GenBank/DDBJ whole genome shotgun (WGS) entry which is preliminary data.</text>
</comment>
<reference evidence="2" key="1">
    <citation type="journal article" date="2023" name="PLoS Negl. Trop. Dis.">
        <title>A genome sequence for Biomphalaria pfeifferi, the major vector snail for the human-infecting parasite Schistosoma mansoni.</title>
        <authorList>
            <person name="Bu L."/>
            <person name="Lu L."/>
            <person name="Laidemitt M.R."/>
            <person name="Zhang S.M."/>
            <person name="Mutuku M."/>
            <person name="Mkoji G."/>
            <person name="Steinauer M."/>
            <person name="Loker E.S."/>
        </authorList>
    </citation>
    <scope>NUCLEOTIDE SEQUENCE</scope>
    <source>
        <strain evidence="2">KasaAsao</strain>
    </source>
</reference>
<evidence type="ECO:0000313" key="2">
    <source>
        <dbReference type="EMBL" id="KAK0064362.1"/>
    </source>
</evidence>
<dbReference type="GO" id="GO:0005634">
    <property type="term" value="C:nucleus"/>
    <property type="evidence" value="ECO:0007669"/>
    <property type="project" value="TreeGrafter"/>
</dbReference>
<dbReference type="PROSITE" id="PS50143">
    <property type="entry name" value="BIR_REPEAT_2"/>
    <property type="match status" value="1"/>
</dbReference>
<evidence type="ECO:0000313" key="3">
    <source>
        <dbReference type="Proteomes" id="UP001233172"/>
    </source>
</evidence>
<dbReference type="CDD" id="cd00022">
    <property type="entry name" value="BIR"/>
    <property type="match status" value="1"/>
</dbReference>
<dbReference type="Gene3D" id="1.10.1170.10">
    <property type="entry name" value="Inhibitor Of Apoptosis Protein (2mihbC-IAP-1), Chain A"/>
    <property type="match status" value="2"/>
</dbReference>
<dbReference type="Pfam" id="PF13920">
    <property type="entry name" value="zf-C3HC4_3"/>
    <property type="match status" value="1"/>
</dbReference>
<protein>
    <submittedName>
        <fullName evidence="2">Baculoviral IAP repeat-containing protein 7</fullName>
    </submittedName>
</protein>
<proteinExistence type="predicted"/>
<dbReference type="GO" id="GO:0051726">
    <property type="term" value="P:regulation of cell cycle"/>
    <property type="evidence" value="ECO:0007669"/>
    <property type="project" value="TreeGrafter"/>
</dbReference>
<dbReference type="SMART" id="SM00238">
    <property type="entry name" value="BIR"/>
    <property type="match status" value="1"/>
</dbReference>
<dbReference type="Proteomes" id="UP001233172">
    <property type="component" value="Unassembled WGS sequence"/>
</dbReference>
<organism evidence="2 3">
    <name type="scientific">Biomphalaria pfeifferi</name>
    <name type="common">Bloodfluke planorb</name>
    <name type="synonym">Freshwater snail</name>
    <dbReference type="NCBI Taxonomy" id="112525"/>
    <lineage>
        <taxon>Eukaryota</taxon>
        <taxon>Metazoa</taxon>
        <taxon>Spiralia</taxon>
        <taxon>Lophotrochozoa</taxon>
        <taxon>Mollusca</taxon>
        <taxon>Gastropoda</taxon>
        <taxon>Heterobranchia</taxon>
        <taxon>Euthyneura</taxon>
        <taxon>Panpulmonata</taxon>
        <taxon>Hygrophila</taxon>
        <taxon>Lymnaeoidea</taxon>
        <taxon>Planorbidae</taxon>
        <taxon>Biomphalaria</taxon>
    </lineage>
</organism>
<dbReference type="SUPFAM" id="SSF57924">
    <property type="entry name" value="Inhibitor of apoptosis (IAP) repeat"/>
    <property type="match status" value="1"/>
</dbReference>
<gene>
    <name evidence="2" type="ORF">Bpfe_006021</name>
</gene>
<feature type="region of interest" description="Disordered" evidence="1">
    <location>
        <begin position="534"/>
        <end position="555"/>
    </location>
</feature>
<accession>A0AAD8C0Q4</accession>
<dbReference type="GO" id="GO:0005737">
    <property type="term" value="C:cytoplasm"/>
    <property type="evidence" value="ECO:0007669"/>
    <property type="project" value="TreeGrafter"/>
</dbReference>